<feature type="domain" description="PiggyBac transposable element-derived protein" evidence="2">
    <location>
        <begin position="188"/>
        <end position="485"/>
    </location>
</feature>
<accession>A0ABQ8LBI9</accession>
<comment type="caution">
    <text evidence="3">The sequence shown here is derived from an EMBL/GenBank/DDBJ whole genome shotgun (WGS) entry which is preliminary data.</text>
</comment>
<protein>
    <submittedName>
        <fullName evidence="3">PiggyBac transposable element-derived protein 4</fullName>
    </submittedName>
</protein>
<dbReference type="Pfam" id="PF13843">
    <property type="entry name" value="DDE_Tnp_1_7"/>
    <property type="match status" value="1"/>
</dbReference>
<sequence length="640" mass="73030">MPRRARKEAAQTNLDSEEECSLSSEEEGEYDDERLHFEERFDPAEDAIADEKVVPSRAPHTRTAHKHPSAFSAVENLKDENKGLMKDTDYKILTTWMLCKQEAVFPIACEPLIISLYANVGTPDKSFRPLLYSFDGDQTPSKRKKCVSKKIKTLSWKAETEVDKVPQTLRFLPAREPGPQLATADVHSPLSLFKLFFTESAVSNLVHNTNAQAAKSVAKGRKYKWTDVSVDELYSYMGLIFYMAAVKMSSIADYWRQDSIFSVPFPAMVMSRDRYRTISWNVHLSHPDGDKENDKKRGKAGYDHLFRIKPLMDTIRLACKSFYHPRKTLVVNERLVACRANTEVTRYSKTKMTKLGFKFFVLSDSSNGYTVDFSVFTGKNNFPAGHGLSYDAVMSLLDRKVLGSGYHVYMDDFYTSPKLLTDLFAMKFGACGIYRDHRKDFPKTTANSLTKNSTMGSIRWIRDGPLLCVKWMDTQEVSACSTIHAAFTGDRVKRKAKLLQFYTIQHKTMKWYRKVFLHFLDIAATNAFILHKELLGNMTRKEFMEELIAELCGVSKKTAPKQTSTDHVPVPGAELTSDVRKIATVGRRNCVHCKAVRDKKQQTPWKCQACDVHLCLQLDRNCFQEWHKDVSKSGSSKMCH</sequence>
<feature type="compositionally biased region" description="Acidic residues" evidence="1">
    <location>
        <begin position="15"/>
        <end position="32"/>
    </location>
</feature>
<proteinExistence type="predicted"/>
<gene>
    <name evidence="3" type="ORF">H4Q32_018122</name>
</gene>
<dbReference type="PANTHER" id="PTHR46599">
    <property type="entry name" value="PIGGYBAC TRANSPOSABLE ELEMENT-DERIVED PROTEIN 4"/>
    <property type="match status" value="1"/>
</dbReference>
<dbReference type="InterPro" id="IPR029526">
    <property type="entry name" value="PGBD"/>
</dbReference>
<reference evidence="3 4" key="1">
    <citation type="submission" date="2022-01" db="EMBL/GenBank/DDBJ databases">
        <title>A high-quality chromosome-level genome assembly of rohu carp, Labeo rohita.</title>
        <authorList>
            <person name="Arick M.A. II"/>
            <person name="Hsu C.-Y."/>
            <person name="Magbanua Z."/>
            <person name="Pechanova O."/>
            <person name="Grover C."/>
            <person name="Miller E."/>
            <person name="Thrash A."/>
            <person name="Ezzel L."/>
            <person name="Alam S."/>
            <person name="Benzie J."/>
            <person name="Hamilton M."/>
            <person name="Karsi A."/>
            <person name="Lawrence M.L."/>
            <person name="Peterson D.G."/>
        </authorList>
    </citation>
    <scope>NUCLEOTIDE SEQUENCE [LARGE SCALE GENOMIC DNA]</scope>
    <source>
        <strain evidence="4">BAU-BD-2019</strain>
        <tissue evidence="3">Blood</tissue>
    </source>
</reference>
<evidence type="ECO:0000259" key="2">
    <source>
        <dbReference type="Pfam" id="PF13843"/>
    </source>
</evidence>
<dbReference type="EMBL" id="JACTAM010000025">
    <property type="protein sequence ID" value="KAI2648113.1"/>
    <property type="molecule type" value="Genomic_DNA"/>
</dbReference>
<organism evidence="3 4">
    <name type="scientific">Labeo rohita</name>
    <name type="common">Indian major carp</name>
    <name type="synonym">Cyprinus rohita</name>
    <dbReference type="NCBI Taxonomy" id="84645"/>
    <lineage>
        <taxon>Eukaryota</taxon>
        <taxon>Metazoa</taxon>
        <taxon>Chordata</taxon>
        <taxon>Craniata</taxon>
        <taxon>Vertebrata</taxon>
        <taxon>Euteleostomi</taxon>
        <taxon>Actinopterygii</taxon>
        <taxon>Neopterygii</taxon>
        <taxon>Teleostei</taxon>
        <taxon>Ostariophysi</taxon>
        <taxon>Cypriniformes</taxon>
        <taxon>Cyprinidae</taxon>
        <taxon>Labeoninae</taxon>
        <taxon>Labeonini</taxon>
        <taxon>Labeo</taxon>
    </lineage>
</organism>
<keyword evidence="4" id="KW-1185">Reference proteome</keyword>
<dbReference type="PANTHER" id="PTHR46599:SF3">
    <property type="entry name" value="PIGGYBAC TRANSPOSABLE ELEMENT-DERIVED PROTEIN 4"/>
    <property type="match status" value="1"/>
</dbReference>
<evidence type="ECO:0000256" key="1">
    <source>
        <dbReference type="SAM" id="MobiDB-lite"/>
    </source>
</evidence>
<evidence type="ECO:0000313" key="3">
    <source>
        <dbReference type="EMBL" id="KAI2648113.1"/>
    </source>
</evidence>
<dbReference type="Proteomes" id="UP000830375">
    <property type="component" value="Unassembled WGS sequence"/>
</dbReference>
<evidence type="ECO:0000313" key="4">
    <source>
        <dbReference type="Proteomes" id="UP000830375"/>
    </source>
</evidence>
<feature type="region of interest" description="Disordered" evidence="1">
    <location>
        <begin position="1"/>
        <end position="32"/>
    </location>
</feature>
<name>A0ABQ8LBI9_LABRO</name>